<proteinExistence type="predicted"/>
<evidence type="ECO:0000313" key="3">
    <source>
        <dbReference type="Proteomes" id="UP000676336"/>
    </source>
</evidence>
<dbReference type="EMBL" id="CAJOBI010090040">
    <property type="protein sequence ID" value="CAF4537893.1"/>
    <property type="molecule type" value="Genomic_DNA"/>
</dbReference>
<feature type="non-terminal residue" evidence="2">
    <location>
        <position position="51"/>
    </location>
</feature>
<dbReference type="GO" id="GO:0005829">
    <property type="term" value="C:cytosol"/>
    <property type="evidence" value="ECO:0007669"/>
    <property type="project" value="UniProtKB-SubCell"/>
</dbReference>
<dbReference type="AlphaFoldDB" id="A0A8S2Y7L3"/>
<reference evidence="2" key="1">
    <citation type="submission" date="2021-02" db="EMBL/GenBank/DDBJ databases">
        <authorList>
            <person name="Nowell W R."/>
        </authorList>
    </citation>
    <scope>NUCLEOTIDE SEQUENCE</scope>
</reference>
<organism evidence="2 3">
    <name type="scientific">Rotaria magnacalcarata</name>
    <dbReference type="NCBI Taxonomy" id="392030"/>
    <lineage>
        <taxon>Eukaryota</taxon>
        <taxon>Metazoa</taxon>
        <taxon>Spiralia</taxon>
        <taxon>Gnathifera</taxon>
        <taxon>Rotifera</taxon>
        <taxon>Eurotatoria</taxon>
        <taxon>Bdelloidea</taxon>
        <taxon>Philodinida</taxon>
        <taxon>Philodinidae</taxon>
        <taxon>Rotaria</taxon>
    </lineage>
</organism>
<evidence type="ECO:0000313" key="2">
    <source>
        <dbReference type="EMBL" id="CAF4537893.1"/>
    </source>
</evidence>
<dbReference type="Gene3D" id="3.20.20.80">
    <property type="entry name" value="Glycosidases"/>
    <property type="match status" value="1"/>
</dbReference>
<dbReference type="PANTHER" id="PTHR13246:SF1">
    <property type="entry name" value="CYTOSOLIC ENDO-BETA-N-ACETYLGLUCOSAMINIDASE"/>
    <property type="match status" value="1"/>
</dbReference>
<dbReference type="PANTHER" id="PTHR13246">
    <property type="entry name" value="ENDO BETA N-ACETYLGLUCOSAMINIDASE"/>
    <property type="match status" value="1"/>
</dbReference>
<evidence type="ECO:0000259" key="1">
    <source>
        <dbReference type="Pfam" id="PF03644"/>
    </source>
</evidence>
<dbReference type="InterPro" id="IPR005201">
    <property type="entry name" value="TIM_ENGase"/>
</dbReference>
<name>A0A8S2Y7L3_9BILA</name>
<gene>
    <name evidence="2" type="ORF">SMN809_LOCUS36498</name>
</gene>
<dbReference type="GO" id="GO:0033925">
    <property type="term" value="F:mannosyl-glycoprotein endo-beta-N-acetylglucosaminidase activity"/>
    <property type="evidence" value="ECO:0007669"/>
    <property type="project" value="UniProtKB-EC"/>
</dbReference>
<feature type="non-terminal residue" evidence="2">
    <location>
        <position position="1"/>
    </location>
</feature>
<protein>
    <recommendedName>
        <fullName evidence="1">Cytosolic endo-beta-N-acetylglucosaminidase TIM barrel domain-containing protein</fullName>
    </recommendedName>
</protein>
<dbReference type="Proteomes" id="UP000676336">
    <property type="component" value="Unassembled WGS sequence"/>
</dbReference>
<dbReference type="Pfam" id="PF03644">
    <property type="entry name" value="Glyco_hydro_85"/>
    <property type="match status" value="1"/>
</dbReference>
<accession>A0A8S2Y7L3</accession>
<feature type="domain" description="Cytosolic endo-beta-N-acetylglucosaminidase TIM barrel" evidence="1">
    <location>
        <begin position="1"/>
        <end position="50"/>
    </location>
</feature>
<comment type="caution">
    <text evidence="2">The sequence shown here is derived from an EMBL/GenBank/DDBJ whole genome shotgun (WGS) entry which is preliminary data.</text>
</comment>
<dbReference type="InterPro" id="IPR032979">
    <property type="entry name" value="ENGase"/>
</dbReference>
<sequence>TFITEFDDGKEICRQLLASDDNVDRAADALALLMACYNFDGYLLNIENPIE</sequence>